<feature type="compositionally biased region" description="Basic residues" evidence="2">
    <location>
        <begin position="1"/>
        <end position="14"/>
    </location>
</feature>
<accession>A0A8K0V838</accession>
<dbReference type="InterPro" id="IPR050445">
    <property type="entry name" value="Bact_polysacc_biosynth/exp"/>
</dbReference>
<evidence type="ECO:0000256" key="2">
    <source>
        <dbReference type="SAM" id="MobiDB-lite"/>
    </source>
</evidence>
<organism evidence="4 5">
    <name type="scientific">Szabonella alba</name>
    <dbReference type="NCBI Taxonomy" id="2804194"/>
    <lineage>
        <taxon>Bacteria</taxon>
        <taxon>Pseudomonadati</taxon>
        <taxon>Pseudomonadota</taxon>
        <taxon>Alphaproteobacteria</taxon>
        <taxon>Rhodobacterales</taxon>
        <taxon>Paracoccaceae</taxon>
        <taxon>Szabonella</taxon>
    </lineage>
</organism>
<feature type="region of interest" description="Disordered" evidence="2">
    <location>
        <begin position="1"/>
        <end position="67"/>
    </location>
</feature>
<feature type="region of interest" description="Disordered" evidence="2">
    <location>
        <begin position="126"/>
        <end position="152"/>
    </location>
</feature>
<keyword evidence="3" id="KW-0472">Membrane</keyword>
<dbReference type="GO" id="GO:0004713">
    <property type="term" value="F:protein tyrosine kinase activity"/>
    <property type="evidence" value="ECO:0007669"/>
    <property type="project" value="TreeGrafter"/>
</dbReference>
<keyword evidence="5" id="KW-1185">Reference proteome</keyword>
<dbReference type="Proteomes" id="UP000648908">
    <property type="component" value="Unassembled WGS sequence"/>
</dbReference>
<name>A0A8K0V838_9RHOB</name>
<evidence type="ECO:0000313" key="5">
    <source>
        <dbReference type="Proteomes" id="UP000648908"/>
    </source>
</evidence>
<feature type="transmembrane region" description="Helical" evidence="3">
    <location>
        <begin position="525"/>
        <end position="547"/>
    </location>
</feature>
<dbReference type="AlphaFoldDB" id="A0A8K0V838"/>
<reference evidence="4" key="1">
    <citation type="submission" date="2021-01" db="EMBL/GenBank/DDBJ databases">
        <title>Tabrizicola alba sp. nov. a motile alkaliphilic bacterium isolated from a soda lake.</title>
        <authorList>
            <person name="Szuroczki S."/>
            <person name="Abbaszade G."/>
            <person name="Schumann P."/>
            <person name="Toth E."/>
        </authorList>
    </citation>
    <scope>NUCLEOTIDE SEQUENCE</scope>
    <source>
        <strain evidence="4">DMG-N-6</strain>
    </source>
</reference>
<dbReference type="PANTHER" id="PTHR32309:SF13">
    <property type="entry name" value="FERRIC ENTEROBACTIN TRANSPORT PROTEIN FEPE"/>
    <property type="match status" value="1"/>
</dbReference>
<keyword evidence="1" id="KW-0175">Coiled coil</keyword>
<feature type="transmembrane region" description="Helical" evidence="3">
    <location>
        <begin position="193"/>
        <end position="213"/>
    </location>
</feature>
<evidence type="ECO:0000256" key="3">
    <source>
        <dbReference type="SAM" id="Phobius"/>
    </source>
</evidence>
<proteinExistence type="predicted"/>
<dbReference type="PANTHER" id="PTHR32309">
    <property type="entry name" value="TYROSINE-PROTEIN KINASE"/>
    <property type="match status" value="1"/>
</dbReference>
<dbReference type="RefSeq" id="WP_202687946.1">
    <property type="nucleotide sequence ID" value="NZ_JAESVN010000003.1"/>
</dbReference>
<dbReference type="EMBL" id="JAESVN010000003">
    <property type="protein sequence ID" value="MBL4917108.1"/>
    <property type="molecule type" value="Genomic_DNA"/>
</dbReference>
<protein>
    <submittedName>
        <fullName evidence="4">Capsule biosynthesis protein</fullName>
    </submittedName>
</protein>
<sequence>MTTKLKATRFRIRRPQFPDLPQRDQREADTASDEGLFDSPVDDGFGPGRFPTAGPPTTGASNGHPEENDLEAIRREGLTGRQLRMARRMAQKHGLPATSDFDAVRLLRNAGVDPFQRMSMLELVTPGDPDPDAPEQSRALAPVPGNDGPRLPQTIRPAGLPSTEVRAEQSHASDILRIQRDLAKRRRRRSALLMARLFFFVFLPTLLTGWYYYMVATPLYATYSEFVIQQSQAPNAAAGGLGGLLQGSPLATSQDSIAVQGYLQSRDAMLRLDADHGFRAHFSDPSIDPIQRLDADSTLEQAYAIYKKNVQISYDPTEGIVKMEVIAATPEKAEEFAAALIGYAEGQVDQLTQRLREDQMRGAREAFDGAEEQMLTAQRRVVELQEQFQVLSSEVEVTLLTSQITQLESLLTQDRLSLQQMQSNPTPNAARMEPLQRRIATLESEIALLRSKLTEDSEGGVSIARVQSELLVAQADVQTRQMMLAQSLQAMEGARAEANRQVRYLSLSVSPVVPEQAAYPRAFEYTLVALLIFAGIYLIISMTAAILREQVSA</sequence>
<dbReference type="GO" id="GO:0005886">
    <property type="term" value="C:plasma membrane"/>
    <property type="evidence" value="ECO:0007669"/>
    <property type="project" value="TreeGrafter"/>
</dbReference>
<keyword evidence="3" id="KW-0812">Transmembrane</keyword>
<evidence type="ECO:0000256" key="1">
    <source>
        <dbReference type="SAM" id="Coils"/>
    </source>
</evidence>
<evidence type="ECO:0000313" key="4">
    <source>
        <dbReference type="EMBL" id="MBL4917108.1"/>
    </source>
</evidence>
<feature type="coiled-coil region" evidence="1">
    <location>
        <begin position="360"/>
        <end position="394"/>
    </location>
</feature>
<dbReference type="Gene3D" id="1.10.287.1490">
    <property type="match status" value="1"/>
</dbReference>
<comment type="caution">
    <text evidence="4">The sequence shown here is derived from an EMBL/GenBank/DDBJ whole genome shotgun (WGS) entry which is preliminary data.</text>
</comment>
<gene>
    <name evidence="4" type="ORF">JL811_07715</name>
</gene>
<keyword evidence="3" id="KW-1133">Transmembrane helix</keyword>